<dbReference type="InterPro" id="IPR050423">
    <property type="entry name" value="UPF0337_stress_rsp"/>
</dbReference>
<dbReference type="SUPFAM" id="SSF69047">
    <property type="entry name" value="Hypothetical protein YjbJ"/>
    <property type="match status" value="1"/>
</dbReference>
<keyword evidence="4" id="KW-1185">Reference proteome</keyword>
<comment type="similarity">
    <text evidence="1">Belongs to the UPF0337 (CsbD) family.</text>
</comment>
<evidence type="ECO:0000313" key="3">
    <source>
        <dbReference type="EMBL" id="KNX41108.1"/>
    </source>
</evidence>
<dbReference type="InterPro" id="IPR036629">
    <property type="entry name" value="YjbJ_sf"/>
</dbReference>
<evidence type="ECO:0000256" key="1">
    <source>
        <dbReference type="ARBA" id="ARBA00009129"/>
    </source>
</evidence>
<dbReference type="EMBL" id="LGVV01000031">
    <property type="protein sequence ID" value="KNX41108.1"/>
    <property type="molecule type" value="Genomic_DNA"/>
</dbReference>
<dbReference type="PANTHER" id="PTHR34977">
    <property type="entry name" value="UPF0337 PROTEIN YJBJ"/>
    <property type="match status" value="1"/>
</dbReference>
<dbReference type="AlphaFoldDB" id="A0A0L6CUD8"/>
<dbReference type="PATRIC" id="fig|74031.6.peg.2368"/>
<dbReference type="Gene3D" id="1.10.1470.10">
    <property type="entry name" value="YjbJ"/>
    <property type="match status" value="1"/>
</dbReference>
<gene>
    <name evidence="3" type="ORF">ROTO_23180</name>
</gene>
<dbReference type="Proteomes" id="UP000037046">
    <property type="component" value="Unassembled WGS sequence"/>
</dbReference>
<dbReference type="Pfam" id="PF05532">
    <property type="entry name" value="CsbD"/>
    <property type="match status" value="1"/>
</dbReference>
<name>A0A0L6CUD8_9RHOB</name>
<evidence type="ECO:0000313" key="4">
    <source>
        <dbReference type="Proteomes" id="UP000037046"/>
    </source>
</evidence>
<protein>
    <recommendedName>
        <fullName evidence="2">CsbD-like domain-containing protein</fullName>
    </recommendedName>
</protein>
<sequence length="107" mass="12528">MRTEHAKPTRAARECSLLFARNKAPLGRVAPTDHRNRKECVLNWEQIQGKWNKLKGNARVEWAKLSDQDLERVAGEREKLVGLIQEKYGRTKKEAEEEIDDWCRRVS</sequence>
<dbReference type="PANTHER" id="PTHR34977:SF1">
    <property type="entry name" value="UPF0337 PROTEIN YJBJ"/>
    <property type="match status" value="1"/>
</dbReference>
<dbReference type="RefSeq" id="WP_321164590.1">
    <property type="nucleotide sequence ID" value="NZ_LGVV01000031.1"/>
</dbReference>
<organism evidence="3 4">
    <name type="scientific">Roseovarius tolerans</name>
    <dbReference type="NCBI Taxonomy" id="74031"/>
    <lineage>
        <taxon>Bacteria</taxon>
        <taxon>Pseudomonadati</taxon>
        <taxon>Pseudomonadota</taxon>
        <taxon>Alphaproteobacteria</taxon>
        <taxon>Rhodobacterales</taxon>
        <taxon>Roseobacteraceae</taxon>
        <taxon>Roseovarius</taxon>
    </lineage>
</organism>
<accession>A0A0L6CUD8</accession>
<reference evidence="4" key="1">
    <citation type="submission" date="2015-07" db="EMBL/GenBank/DDBJ databases">
        <title>Draft Genome Sequence of Roseovarius tolerans EL-164, a producer of N-Acylated Alanine Methyl Esters (NAMEs).</title>
        <authorList>
            <person name="Voget S."/>
            <person name="Bruns H."/>
            <person name="Wagner-Doebler I."/>
            <person name="Schulz S."/>
            <person name="Daniel R."/>
        </authorList>
    </citation>
    <scope>NUCLEOTIDE SEQUENCE [LARGE SCALE GENOMIC DNA]</scope>
    <source>
        <strain evidence="4">EL-164</strain>
    </source>
</reference>
<comment type="caution">
    <text evidence="3">The sequence shown here is derived from an EMBL/GenBank/DDBJ whole genome shotgun (WGS) entry which is preliminary data.</text>
</comment>
<dbReference type="STRING" id="74031.SAMN04488077_10556"/>
<feature type="domain" description="CsbD-like" evidence="2">
    <location>
        <begin position="45"/>
        <end position="96"/>
    </location>
</feature>
<evidence type="ECO:0000259" key="2">
    <source>
        <dbReference type="Pfam" id="PF05532"/>
    </source>
</evidence>
<proteinExistence type="inferred from homology"/>
<dbReference type="InterPro" id="IPR008462">
    <property type="entry name" value="CsbD"/>
</dbReference>